<dbReference type="InterPro" id="IPR018958">
    <property type="entry name" value="Knr4/Smi1-like_dom"/>
</dbReference>
<gene>
    <name evidence="2" type="ORF">SHD_3902</name>
</gene>
<evidence type="ECO:0000259" key="1">
    <source>
        <dbReference type="SMART" id="SM00860"/>
    </source>
</evidence>
<dbReference type="SMART" id="SM00860">
    <property type="entry name" value="SMI1_KNR4"/>
    <property type="match status" value="1"/>
</dbReference>
<sequence length="127" mass="14162">MFHENIEWYKSKGADDSEINQLQSAINFELPEAYINLLRFSNGGEASLRVQPLYFVLDSIQDALSYFESDASKAFSGYFIFGGNGGGELLAIEQQTSAVVCIDSCNSNTEEVIRIASTFDEFLSYIE</sequence>
<proteinExistence type="predicted"/>
<feature type="domain" description="Knr4/Smi1-like" evidence="1">
    <location>
        <begin position="13"/>
        <end position="125"/>
    </location>
</feature>
<evidence type="ECO:0000313" key="2">
    <source>
        <dbReference type="EMBL" id="ESE39693.1"/>
    </source>
</evidence>
<dbReference type="InterPro" id="IPR037883">
    <property type="entry name" value="Knr4/Smi1-like_sf"/>
</dbReference>
<dbReference type="RefSeq" id="WP_023268764.1">
    <property type="nucleotide sequence ID" value="NZ_AXZL01000076.1"/>
</dbReference>
<organism evidence="2 3">
    <name type="scientific">Shewanella decolorationis S12</name>
    <dbReference type="NCBI Taxonomy" id="1353536"/>
    <lineage>
        <taxon>Bacteria</taxon>
        <taxon>Pseudomonadati</taxon>
        <taxon>Pseudomonadota</taxon>
        <taxon>Gammaproteobacteria</taxon>
        <taxon>Alteromonadales</taxon>
        <taxon>Shewanellaceae</taxon>
        <taxon>Shewanella</taxon>
    </lineage>
</organism>
<protein>
    <recommendedName>
        <fullName evidence="1">Knr4/Smi1-like domain-containing protein</fullName>
    </recommendedName>
</protein>
<dbReference type="Gene3D" id="3.40.1580.10">
    <property type="entry name" value="SMI1/KNR4-like"/>
    <property type="match status" value="1"/>
</dbReference>
<dbReference type="Proteomes" id="UP000017548">
    <property type="component" value="Unassembled WGS sequence"/>
</dbReference>
<evidence type="ECO:0000313" key="3">
    <source>
        <dbReference type="Proteomes" id="UP000017548"/>
    </source>
</evidence>
<keyword evidence="3" id="KW-1185">Reference proteome</keyword>
<dbReference type="SUPFAM" id="SSF160631">
    <property type="entry name" value="SMI1/KNR4-like"/>
    <property type="match status" value="1"/>
</dbReference>
<accession>A0ABP2YZH2</accession>
<comment type="caution">
    <text evidence="2">The sequence shown here is derived from an EMBL/GenBank/DDBJ whole genome shotgun (WGS) entry which is preliminary data.</text>
</comment>
<reference evidence="2 3" key="1">
    <citation type="journal article" date="2013" name="Genome Announc.">
        <title>Draft Genome Sequence of Shewanella decolorationis S12, a Dye-Degrading Bacterium Isolated from a Wastewater Treatment Plant.</title>
        <authorList>
            <person name="Xu M."/>
            <person name="Fang Y."/>
            <person name="Liu J."/>
            <person name="Chen X."/>
            <person name="Sun G."/>
            <person name="Guo J."/>
            <person name="Hua Z."/>
            <person name="Tu Q."/>
            <person name="Wu L."/>
            <person name="Zhou J."/>
            <person name="Liu X."/>
        </authorList>
    </citation>
    <scope>NUCLEOTIDE SEQUENCE [LARGE SCALE GENOMIC DNA]</scope>
    <source>
        <strain evidence="2 3">S12</strain>
    </source>
</reference>
<name>A0ABP2YZH2_9GAMM</name>
<dbReference type="Pfam" id="PF09346">
    <property type="entry name" value="SMI1_KNR4"/>
    <property type="match status" value="1"/>
</dbReference>
<dbReference type="EMBL" id="AXZL01000076">
    <property type="protein sequence ID" value="ESE39693.1"/>
    <property type="molecule type" value="Genomic_DNA"/>
</dbReference>